<evidence type="ECO:0000313" key="4">
    <source>
        <dbReference type="EMBL" id="NIR73711.1"/>
    </source>
</evidence>
<protein>
    <submittedName>
        <fullName evidence="4">Histone deacetylase</fullName>
    </submittedName>
</protein>
<name>A0AAE5C7Q7_9BACT</name>
<feature type="domain" description="Histone deacetylase" evidence="3">
    <location>
        <begin position="20"/>
        <end position="314"/>
    </location>
</feature>
<dbReference type="Gene3D" id="3.40.800.20">
    <property type="entry name" value="Histone deacetylase domain"/>
    <property type="match status" value="1"/>
</dbReference>
<proteinExistence type="inferred from homology"/>
<dbReference type="EMBL" id="JAACAK010000009">
    <property type="protein sequence ID" value="NIR73711.1"/>
    <property type="molecule type" value="Genomic_DNA"/>
</dbReference>
<reference evidence="4 5" key="1">
    <citation type="submission" date="2020-01" db="EMBL/GenBank/DDBJ databases">
        <title>Genomes assembled from Gulf of Kutch pelagic sediment metagenomes.</title>
        <authorList>
            <person name="Chandrashekar M."/>
            <person name="Mahajan M.S."/>
            <person name="Dave K.J."/>
            <person name="Vatsa P."/>
            <person name="Nathani N.M."/>
        </authorList>
    </citation>
    <scope>NUCLEOTIDE SEQUENCE [LARGE SCALE GENOMIC DNA]</scope>
    <source>
        <strain evidence="4">KS3-K002</strain>
    </source>
</reference>
<dbReference type="Proteomes" id="UP000702544">
    <property type="component" value="Unassembled WGS sequence"/>
</dbReference>
<dbReference type="AlphaFoldDB" id="A0AAE5C7Q7"/>
<evidence type="ECO:0000256" key="1">
    <source>
        <dbReference type="ARBA" id="ARBA00005947"/>
    </source>
</evidence>
<dbReference type="CDD" id="cd09992">
    <property type="entry name" value="HDAC_classII"/>
    <property type="match status" value="1"/>
</dbReference>
<comment type="caution">
    <text evidence="4">The sequence shown here is derived from an EMBL/GenBank/DDBJ whole genome shotgun (WGS) entry which is preliminary data.</text>
</comment>
<dbReference type="InterPro" id="IPR023801">
    <property type="entry name" value="His_deacetylse_dom"/>
</dbReference>
<evidence type="ECO:0000256" key="2">
    <source>
        <dbReference type="SAM" id="MobiDB-lite"/>
    </source>
</evidence>
<dbReference type="GO" id="GO:0004407">
    <property type="term" value="F:histone deacetylase activity"/>
    <property type="evidence" value="ECO:0007669"/>
    <property type="project" value="TreeGrafter"/>
</dbReference>
<comment type="similarity">
    <text evidence="1">Belongs to the histone deacetylase family.</text>
</comment>
<dbReference type="InterPro" id="IPR023696">
    <property type="entry name" value="Ureohydrolase_dom_sf"/>
</dbReference>
<dbReference type="GO" id="GO:0040029">
    <property type="term" value="P:epigenetic regulation of gene expression"/>
    <property type="evidence" value="ECO:0007669"/>
    <property type="project" value="TreeGrafter"/>
</dbReference>
<feature type="region of interest" description="Disordered" evidence="2">
    <location>
        <begin position="1"/>
        <end position="25"/>
    </location>
</feature>
<dbReference type="InterPro" id="IPR000286">
    <property type="entry name" value="HDACs"/>
</dbReference>
<dbReference type="PANTHER" id="PTHR10625:SF10">
    <property type="entry name" value="HISTONE DEACETYLASE HDAC1"/>
    <property type="match status" value="1"/>
</dbReference>
<evidence type="ECO:0000259" key="3">
    <source>
        <dbReference type="Pfam" id="PF00850"/>
    </source>
</evidence>
<accession>A0AAE5C7Q7</accession>
<evidence type="ECO:0000313" key="5">
    <source>
        <dbReference type="Proteomes" id="UP000702544"/>
    </source>
</evidence>
<dbReference type="PRINTS" id="PR01270">
    <property type="entry name" value="HDASUPER"/>
</dbReference>
<dbReference type="InterPro" id="IPR037138">
    <property type="entry name" value="His_deacetylse_dom_sf"/>
</dbReference>
<dbReference type="SUPFAM" id="SSF52768">
    <property type="entry name" value="Arginase/deacetylase"/>
    <property type="match status" value="1"/>
</dbReference>
<dbReference type="PANTHER" id="PTHR10625">
    <property type="entry name" value="HISTONE DEACETYLASE HDAC1-RELATED"/>
    <property type="match status" value="1"/>
</dbReference>
<gene>
    <name evidence="4" type="ORF">GWO12_01145</name>
</gene>
<organism evidence="4 5">
    <name type="scientific">Candidatus Kutchimonas denitrificans</name>
    <dbReference type="NCBI Taxonomy" id="3056748"/>
    <lineage>
        <taxon>Bacteria</taxon>
        <taxon>Pseudomonadati</taxon>
        <taxon>Gemmatimonadota</taxon>
        <taxon>Gemmatimonadia</taxon>
        <taxon>Candidatus Palauibacterales</taxon>
        <taxon>Candidatus Palauibacteraceae</taxon>
        <taxon>Candidatus Kutchimonas</taxon>
    </lineage>
</organism>
<dbReference type="Pfam" id="PF00850">
    <property type="entry name" value="Hist_deacetyl"/>
    <property type="match status" value="1"/>
</dbReference>
<sequence length="326" mass="34445">MPTAVFSHPDCAGHLTGPGHPERPERTSALLSAIESALPAMCGRVKEFEGRHATEEELALVHPEAHIERIRSKAVRAAESNSIVFIDPDTAVAPGSWDAARAAAGTVLAAVDAVASDSVANAFCVVRPPGHHATADRAMGFCLFNNVALAVRHAQRKGLDRALIVDWDVHHGNGTEAIFYEDPSVFYLSLHQAPHYPGTGSRQHRGHGAGTGTNLNLPLPPGLPAGRYVGELLTGIDAALSAFRPDIIFISAGFDAAYGDPLSGFTLTPDDFYRLTEYLKGVAEGGCDGHLVSTLEGGYNLEGLRDCGLAHLRGLAGLPDLEPTRG</sequence>